<evidence type="ECO:0000313" key="3">
    <source>
        <dbReference type="Proteomes" id="UP000596063"/>
    </source>
</evidence>
<dbReference type="PANTHER" id="PTHR43684:SF4">
    <property type="entry name" value="ENOYL-COA HYDRATASE_ISOMERASE FAMILY PROTEIN (AFU_ORTHOLOGUE AFUA_1G01890)"/>
    <property type="match status" value="1"/>
</dbReference>
<dbReference type="CDD" id="cd06558">
    <property type="entry name" value="crotonase-like"/>
    <property type="match status" value="1"/>
</dbReference>
<dbReference type="Gene3D" id="3.90.226.10">
    <property type="entry name" value="2-enoyl-CoA Hydratase, Chain A, domain 1"/>
    <property type="match status" value="1"/>
</dbReference>
<dbReference type="GO" id="GO:0016853">
    <property type="term" value="F:isomerase activity"/>
    <property type="evidence" value="ECO:0007669"/>
    <property type="project" value="UniProtKB-KW"/>
</dbReference>
<dbReference type="Gene3D" id="1.10.12.10">
    <property type="entry name" value="Lyase 2-enoyl-coa Hydratase, Chain A, domain 2"/>
    <property type="match status" value="1"/>
</dbReference>
<protein>
    <submittedName>
        <fullName evidence="2">Enoyl-CoA hydratase/isomerase family protein</fullName>
    </submittedName>
</protein>
<dbReference type="Proteomes" id="UP000596063">
    <property type="component" value="Chromosome"/>
</dbReference>
<reference evidence="2 3" key="1">
    <citation type="submission" date="2020-12" db="EMBL/GenBank/DDBJ databases">
        <authorList>
            <person name="Shan Y."/>
        </authorList>
    </citation>
    <scope>NUCLEOTIDE SEQUENCE [LARGE SCALE GENOMIC DNA]</scope>
    <source>
        <strain evidence="3">csc3.9</strain>
    </source>
</reference>
<gene>
    <name evidence="2" type="ORF">I6N98_05105</name>
</gene>
<dbReference type="InterPro" id="IPR014748">
    <property type="entry name" value="Enoyl-CoA_hydra_C"/>
</dbReference>
<dbReference type="InterPro" id="IPR001753">
    <property type="entry name" value="Enoyl-CoA_hydra/iso"/>
</dbReference>
<keyword evidence="3" id="KW-1185">Reference proteome</keyword>
<keyword evidence="2" id="KW-0413">Isomerase</keyword>
<dbReference type="KEGG" id="snan:I6N98_05105"/>
<dbReference type="Pfam" id="PF00378">
    <property type="entry name" value="ECH_1"/>
    <property type="match status" value="1"/>
</dbReference>
<dbReference type="InterPro" id="IPR051053">
    <property type="entry name" value="ECH/Chromodomain_protein"/>
</dbReference>
<organism evidence="2 3">
    <name type="scientific">Spongiibacter nanhainus</name>
    <dbReference type="NCBI Taxonomy" id="2794344"/>
    <lineage>
        <taxon>Bacteria</taxon>
        <taxon>Pseudomonadati</taxon>
        <taxon>Pseudomonadota</taxon>
        <taxon>Gammaproteobacteria</taxon>
        <taxon>Cellvibrionales</taxon>
        <taxon>Spongiibacteraceae</taxon>
        <taxon>Spongiibacter</taxon>
    </lineage>
</organism>
<name>A0A7T4UQY3_9GAMM</name>
<sequence length="263" mass="27628">MTDFQYLTLEKQDGLATLRLNRPADAHSINVELARELMLAAIDCDEDPDVRAVLLTSSGKIFCAGGDVPSFHAAGDQAPALLKEITTYLHAASSRFARMRSPLIVAVNGTAAGAGFSLAIAGDLVIAAESAKFTMAYTGLGVSPDGGSSAILPRLVGLRRAQELMFTNRLLSATEAQEWGLVTSVVADDALEEEALKLAKRMAAGPTLAYGQIKALLLTSNDTALESQLELESRGIASCIGSADGQEGVAAFIEKRKPSFSGQ</sequence>
<dbReference type="AlphaFoldDB" id="A0A7T4UQY3"/>
<comment type="similarity">
    <text evidence="1">Belongs to the enoyl-CoA hydratase/isomerase family.</text>
</comment>
<accession>A0A7T4UQY3</accession>
<evidence type="ECO:0000256" key="1">
    <source>
        <dbReference type="ARBA" id="ARBA00005254"/>
    </source>
</evidence>
<dbReference type="RefSeq" id="WP_198570718.1">
    <property type="nucleotide sequence ID" value="NZ_CP066167.1"/>
</dbReference>
<evidence type="ECO:0000313" key="2">
    <source>
        <dbReference type="EMBL" id="QQD19233.1"/>
    </source>
</evidence>
<dbReference type="InterPro" id="IPR029045">
    <property type="entry name" value="ClpP/crotonase-like_dom_sf"/>
</dbReference>
<proteinExistence type="inferred from homology"/>
<dbReference type="EMBL" id="CP066167">
    <property type="protein sequence ID" value="QQD19233.1"/>
    <property type="molecule type" value="Genomic_DNA"/>
</dbReference>
<dbReference type="SUPFAM" id="SSF52096">
    <property type="entry name" value="ClpP/crotonase"/>
    <property type="match status" value="1"/>
</dbReference>
<dbReference type="PANTHER" id="PTHR43684">
    <property type="match status" value="1"/>
</dbReference>